<feature type="region of interest" description="Disordered" evidence="1">
    <location>
        <begin position="1"/>
        <end position="67"/>
    </location>
</feature>
<organism evidence="2 3">
    <name type="scientific">Streptomyces tubercidicus</name>
    <dbReference type="NCBI Taxonomy" id="47759"/>
    <lineage>
        <taxon>Bacteria</taxon>
        <taxon>Bacillati</taxon>
        <taxon>Actinomycetota</taxon>
        <taxon>Actinomycetes</taxon>
        <taxon>Kitasatosporales</taxon>
        <taxon>Streptomycetaceae</taxon>
        <taxon>Streptomyces</taxon>
    </lineage>
</organism>
<gene>
    <name evidence="2" type="ORF">Stube_06310</name>
</gene>
<evidence type="ECO:0000313" key="2">
    <source>
        <dbReference type="EMBL" id="GFE35958.1"/>
    </source>
</evidence>
<dbReference type="EMBL" id="BLIR01000001">
    <property type="protein sequence ID" value="GFE35958.1"/>
    <property type="molecule type" value="Genomic_DNA"/>
</dbReference>
<accession>A0A640UIT2</accession>
<dbReference type="Proteomes" id="UP000431826">
    <property type="component" value="Unassembled WGS sequence"/>
</dbReference>
<reference evidence="2 3" key="1">
    <citation type="submission" date="2019-12" db="EMBL/GenBank/DDBJ databases">
        <title>Whole genome shotgun sequence of Streptomyces tubercidicus NBRC 13090.</title>
        <authorList>
            <person name="Ichikawa N."/>
            <person name="Kimura A."/>
            <person name="Kitahashi Y."/>
            <person name="Komaki H."/>
            <person name="Tamura T."/>
        </authorList>
    </citation>
    <scope>NUCLEOTIDE SEQUENCE [LARGE SCALE GENOMIC DNA]</scope>
    <source>
        <strain evidence="2 3">NBRC 13090</strain>
    </source>
</reference>
<protein>
    <submittedName>
        <fullName evidence="2">Uncharacterized protein</fullName>
    </submittedName>
</protein>
<comment type="caution">
    <text evidence="2">The sequence shown here is derived from an EMBL/GenBank/DDBJ whole genome shotgun (WGS) entry which is preliminary data.</text>
</comment>
<sequence>MHADPPGPGQTSATGAPVPSAAPPALSAGTVPRSLVSTSRRLAASAGNTPSDTGATPDPDISPSLMQGWPLWFGQRAVSFRLGGEERRRNA</sequence>
<evidence type="ECO:0000313" key="3">
    <source>
        <dbReference type="Proteomes" id="UP000431826"/>
    </source>
</evidence>
<name>A0A640UIT2_9ACTN</name>
<feature type="compositionally biased region" description="Low complexity" evidence="1">
    <location>
        <begin position="11"/>
        <end position="30"/>
    </location>
</feature>
<feature type="compositionally biased region" description="Polar residues" evidence="1">
    <location>
        <begin position="35"/>
        <end position="54"/>
    </location>
</feature>
<proteinExistence type="predicted"/>
<dbReference type="AlphaFoldDB" id="A0A640UIT2"/>
<keyword evidence="3" id="KW-1185">Reference proteome</keyword>
<evidence type="ECO:0000256" key="1">
    <source>
        <dbReference type="SAM" id="MobiDB-lite"/>
    </source>
</evidence>